<dbReference type="InterPro" id="IPR018712">
    <property type="entry name" value="Tle1-like_cat"/>
</dbReference>
<proteinExistence type="predicted"/>
<evidence type="ECO:0000259" key="2">
    <source>
        <dbReference type="Pfam" id="PF09994"/>
    </source>
</evidence>
<dbReference type="PANTHER" id="PTHR33840:SF2">
    <property type="entry name" value="TLE1 PHOSPHOLIPASE DOMAIN-CONTAINING PROTEIN"/>
    <property type="match status" value="1"/>
</dbReference>
<organism evidence="3 4">
    <name type="scientific">Tilletia horrida</name>
    <dbReference type="NCBI Taxonomy" id="155126"/>
    <lineage>
        <taxon>Eukaryota</taxon>
        <taxon>Fungi</taxon>
        <taxon>Dikarya</taxon>
        <taxon>Basidiomycota</taxon>
        <taxon>Ustilaginomycotina</taxon>
        <taxon>Exobasidiomycetes</taxon>
        <taxon>Tilletiales</taxon>
        <taxon>Tilletiaceae</taxon>
        <taxon>Tilletia</taxon>
    </lineage>
</organism>
<gene>
    <name evidence="3" type="ORF">OC842_004079</name>
</gene>
<evidence type="ECO:0000313" key="3">
    <source>
        <dbReference type="EMBL" id="KAK0529982.1"/>
    </source>
</evidence>
<reference evidence="3" key="1">
    <citation type="journal article" date="2023" name="PhytoFront">
        <title>Draft Genome Resources of Seven Strains of Tilletia horrida, Causal Agent of Kernel Smut of Rice.</title>
        <authorList>
            <person name="Khanal S."/>
            <person name="Antony Babu S."/>
            <person name="Zhou X.G."/>
        </authorList>
    </citation>
    <scope>NUCLEOTIDE SEQUENCE</scope>
    <source>
        <strain evidence="3">TX3</strain>
    </source>
</reference>
<comment type="caution">
    <text evidence="3">The sequence shown here is derived from an EMBL/GenBank/DDBJ whole genome shotgun (WGS) entry which is preliminary data.</text>
</comment>
<sequence>MSAPTAGPAAKPPSSTSWANPAPGQYVFPTVIPALRDSENPRPRTLIVCLDGTGDSFDLDVSNVISVFGALKKDDPSQICYYQTGIGTYTAAAGGKVKGGFSAALDMAIGSGLGVHVRDAYVFLMQNYREGDNICLFGFSRGAYTARSLAGMLHKVGLLPAWNEEQVVFAYKQFKDDTPMGWKMSADFKRTFCVDVNIAFVGLWDTVASVGVIPRTLPFSTGTNESIRYFRHAIALDERRAKFKPTLWKQRLDTFKKTETTAVQRFKPTYSYISPLRMKQRREAEQAVREASKQKQQPSSAANGGAAPSATGANSGSVSSKPKPISDLSLGGAVTFPPSPSMINTDAFAASPVQEKDLGLPSSPNGTLSASNRSSSRRGTIDFGALGSSPLSPPSKNAGNGNALSSGAGTLPRTKSTLVSAFRRASSASTAVENAATDDPVLNESLKKLTKEQRQALFETKFNVADRVFQKGHSLETDVKEVFFLGGHADVGGGAAPNGARHALARIPLRWMIRETFACNTGILWQTERLAELSLDIHTMWPKYIDPKVPVVGPKPSSLDKYSQGSLPSLATRRASLREVEPGRLALEDNSGAILPEDEESFYDAMCDINDQLKLTKIWWILEIYPVKLFRPTKDGNWKTVTGLNLGGRRVIRNEEPAMHWTVQRRMEFKGYKIRNVCDDETHWKIVA</sequence>
<dbReference type="InterPro" id="IPR029058">
    <property type="entry name" value="AB_hydrolase_fold"/>
</dbReference>
<feature type="compositionally biased region" description="Low complexity" evidence="1">
    <location>
        <begin position="298"/>
        <end position="317"/>
    </location>
</feature>
<feature type="region of interest" description="Disordered" evidence="1">
    <location>
        <begin position="281"/>
        <end position="324"/>
    </location>
</feature>
<dbReference type="PANTHER" id="PTHR33840">
    <property type="match status" value="1"/>
</dbReference>
<dbReference type="AlphaFoldDB" id="A0AAN6JJL3"/>
<dbReference type="Proteomes" id="UP001176521">
    <property type="component" value="Unassembled WGS sequence"/>
</dbReference>
<feature type="compositionally biased region" description="Polar residues" evidence="1">
    <location>
        <begin position="362"/>
        <end position="378"/>
    </location>
</feature>
<evidence type="ECO:0000313" key="4">
    <source>
        <dbReference type="Proteomes" id="UP001176521"/>
    </source>
</evidence>
<dbReference type="EMBL" id="JAPDMQ010000228">
    <property type="protein sequence ID" value="KAK0529982.1"/>
    <property type="molecule type" value="Genomic_DNA"/>
</dbReference>
<dbReference type="Pfam" id="PF09994">
    <property type="entry name" value="T6SS_Tle1-like_cat"/>
    <property type="match status" value="1"/>
</dbReference>
<feature type="compositionally biased region" description="Low complexity" evidence="1">
    <location>
        <begin position="388"/>
        <end position="409"/>
    </location>
</feature>
<name>A0AAN6JJL3_9BASI</name>
<feature type="region of interest" description="Disordered" evidence="1">
    <location>
        <begin position="355"/>
        <end position="410"/>
    </location>
</feature>
<feature type="compositionally biased region" description="Basic and acidic residues" evidence="1">
    <location>
        <begin position="281"/>
        <end position="293"/>
    </location>
</feature>
<feature type="domain" description="T6SS Phospholipase effector Tle1-like catalytic" evidence="2">
    <location>
        <begin position="44"/>
        <end position="515"/>
    </location>
</feature>
<keyword evidence="4" id="KW-1185">Reference proteome</keyword>
<accession>A0AAN6JJL3</accession>
<protein>
    <recommendedName>
        <fullName evidence="2">T6SS Phospholipase effector Tle1-like catalytic domain-containing protein</fullName>
    </recommendedName>
</protein>
<evidence type="ECO:0000256" key="1">
    <source>
        <dbReference type="SAM" id="MobiDB-lite"/>
    </source>
</evidence>
<dbReference type="SUPFAM" id="SSF53474">
    <property type="entry name" value="alpha/beta-Hydrolases"/>
    <property type="match status" value="1"/>
</dbReference>